<comment type="catalytic activity">
    <reaction evidence="15">
        <text>a di-trans,poly-cis-dolichyl beta-D-mannosyl phosphate + L-seryl-[protein] = 3-O-(alpha-D-mannosyl)-L-seryl-[protein] + a di-trans,poly-cis-dolichyl phosphate + H(+)</text>
        <dbReference type="Rhea" id="RHEA:17377"/>
        <dbReference type="Rhea" id="RHEA-COMP:9863"/>
        <dbReference type="Rhea" id="RHEA-COMP:13546"/>
        <dbReference type="Rhea" id="RHEA-COMP:19498"/>
        <dbReference type="Rhea" id="RHEA-COMP:19501"/>
        <dbReference type="ChEBI" id="CHEBI:15378"/>
        <dbReference type="ChEBI" id="CHEBI:29999"/>
        <dbReference type="ChEBI" id="CHEBI:57683"/>
        <dbReference type="ChEBI" id="CHEBI:58211"/>
        <dbReference type="ChEBI" id="CHEBI:137321"/>
        <dbReference type="EC" id="2.4.1.109"/>
    </reaction>
</comment>
<evidence type="ECO:0000256" key="17">
    <source>
        <dbReference type="SAM" id="Phobius"/>
    </source>
</evidence>
<accession>A0ABM1S604</accession>
<dbReference type="EC" id="2.4.1.109" evidence="6"/>
<feature type="transmembrane region" description="Helical" evidence="17">
    <location>
        <begin position="399"/>
        <end position="415"/>
    </location>
</feature>
<dbReference type="RefSeq" id="XP_022239060.1">
    <property type="nucleotide sequence ID" value="XM_022383352.1"/>
</dbReference>
<organism evidence="19 20">
    <name type="scientific">Limulus polyphemus</name>
    <name type="common">Atlantic horseshoe crab</name>
    <dbReference type="NCBI Taxonomy" id="6850"/>
    <lineage>
        <taxon>Eukaryota</taxon>
        <taxon>Metazoa</taxon>
        <taxon>Ecdysozoa</taxon>
        <taxon>Arthropoda</taxon>
        <taxon>Chelicerata</taxon>
        <taxon>Merostomata</taxon>
        <taxon>Xiphosura</taxon>
        <taxon>Limulidae</taxon>
        <taxon>Limulus</taxon>
    </lineage>
</organism>
<feature type="repeat" description="TPR" evidence="16">
    <location>
        <begin position="592"/>
        <end position="625"/>
    </location>
</feature>
<keyword evidence="13 17" id="KW-0472">Membrane</keyword>
<feature type="repeat" description="TPR" evidence="16">
    <location>
        <begin position="867"/>
        <end position="900"/>
    </location>
</feature>
<keyword evidence="9" id="KW-0677">Repeat</keyword>
<dbReference type="PROSITE" id="PS50005">
    <property type="entry name" value="TPR"/>
    <property type="match status" value="6"/>
</dbReference>
<evidence type="ECO:0000313" key="20">
    <source>
        <dbReference type="RefSeq" id="XP_022239059.1"/>
    </source>
</evidence>
<evidence type="ECO:0000256" key="13">
    <source>
        <dbReference type="ARBA" id="ARBA00023136"/>
    </source>
</evidence>
<feature type="transmembrane region" description="Helical" evidence="17">
    <location>
        <begin position="260"/>
        <end position="276"/>
    </location>
</feature>
<name>A0ABM1S604_LIMPO</name>
<evidence type="ECO:0000256" key="8">
    <source>
        <dbReference type="ARBA" id="ARBA00022692"/>
    </source>
</evidence>
<feature type="domain" description="DUF1736" evidence="18">
    <location>
        <begin position="337"/>
        <end position="408"/>
    </location>
</feature>
<feature type="transmembrane region" description="Helical" evidence="17">
    <location>
        <begin position="318"/>
        <end position="335"/>
    </location>
</feature>
<comment type="pathway">
    <text evidence="4">Protein modification; protein glycosylation.</text>
</comment>
<dbReference type="Pfam" id="PF14559">
    <property type="entry name" value="TPR_19"/>
    <property type="match status" value="1"/>
</dbReference>
<evidence type="ECO:0000256" key="3">
    <source>
        <dbReference type="ARBA" id="ARBA00004240"/>
    </source>
</evidence>
<dbReference type="Proteomes" id="UP000694941">
    <property type="component" value="Unplaced"/>
</dbReference>
<evidence type="ECO:0000313" key="21">
    <source>
        <dbReference type="RefSeq" id="XP_022239060.1"/>
    </source>
</evidence>
<gene>
    <name evidence="20 21" type="primary">LOC106457424</name>
</gene>
<keyword evidence="8 17" id="KW-0812">Transmembrane</keyword>
<feature type="repeat" description="TPR" evidence="16">
    <location>
        <begin position="833"/>
        <end position="866"/>
    </location>
</feature>
<evidence type="ECO:0000256" key="16">
    <source>
        <dbReference type="PROSITE-ProRule" id="PRU00339"/>
    </source>
</evidence>
<evidence type="ECO:0000313" key="19">
    <source>
        <dbReference type="Proteomes" id="UP000694941"/>
    </source>
</evidence>
<dbReference type="PANTHER" id="PTHR44809:SF1">
    <property type="entry name" value="PROTEIN O-MANNOSYL-TRANSFERASE TMTC1"/>
    <property type="match status" value="1"/>
</dbReference>
<keyword evidence="19" id="KW-1185">Reference proteome</keyword>
<dbReference type="RefSeq" id="XP_022239059.1">
    <property type="nucleotide sequence ID" value="XM_022383351.1"/>
</dbReference>
<dbReference type="InterPro" id="IPR013618">
    <property type="entry name" value="TMTC_DUF1736"/>
</dbReference>
<dbReference type="Pfam" id="PF13414">
    <property type="entry name" value="TPR_11"/>
    <property type="match status" value="1"/>
</dbReference>
<reference evidence="20 21" key="1">
    <citation type="submission" date="2025-05" db="UniProtKB">
        <authorList>
            <consortium name="RefSeq"/>
        </authorList>
    </citation>
    <scope>IDENTIFICATION</scope>
    <source>
        <tissue evidence="20 21">Muscle</tissue>
    </source>
</reference>
<dbReference type="SUPFAM" id="SSF48452">
    <property type="entry name" value="TPR-like"/>
    <property type="match status" value="2"/>
</dbReference>
<protein>
    <recommendedName>
        <fullName evidence="6">dolichyl-phosphate-mannose--protein mannosyltransferase</fullName>
        <ecNumber evidence="6">2.4.1.109</ecNumber>
    </recommendedName>
</protein>
<evidence type="ECO:0000256" key="4">
    <source>
        <dbReference type="ARBA" id="ARBA00004922"/>
    </source>
</evidence>
<evidence type="ECO:0000256" key="5">
    <source>
        <dbReference type="ARBA" id="ARBA00007882"/>
    </source>
</evidence>
<feature type="repeat" description="TPR" evidence="16">
    <location>
        <begin position="727"/>
        <end position="760"/>
    </location>
</feature>
<feature type="repeat" description="TPR" evidence="16">
    <location>
        <begin position="660"/>
        <end position="693"/>
    </location>
</feature>
<evidence type="ECO:0000259" key="18">
    <source>
        <dbReference type="Pfam" id="PF08409"/>
    </source>
</evidence>
<evidence type="ECO:0000256" key="2">
    <source>
        <dbReference type="ARBA" id="ARBA00004141"/>
    </source>
</evidence>
<evidence type="ECO:0000256" key="1">
    <source>
        <dbReference type="ARBA" id="ARBA00003582"/>
    </source>
</evidence>
<feature type="transmembrane region" description="Helical" evidence="17">
    <location>
        <begin position="228"/>
        <end position="248"/>
    </location>
</feature>
<comment type="subcellular location">
    <subcellularLocation>
        <location evidence="3">Endoplasmic reticulum</location>
    </subcellularLocation>
    <subcellularLocation>
        <location evidence="2">Membrane</location>
        <topology evidence="2">Multi-pass membrane protein</topology>
    </subcellularLocation>
</comment>
<evidence type="ECO:0000256" key="10">
    <source>
        <dbReference type="ARBA" id="ARBA00022803"/>
    </source>
</evidence>
<evidence type="ECO:0000256" key="12">
    <source>
        <dbReference type="ARBA" id="ARBA00022989"/>
    </source>
</evidence>
<keyword evidence="11" id="KW-0256">Endoplasmic reticulum</keyword>
<keyword evidence="12 17" id="KW-1133">Transmembrane helix</keyword>
<dbReference type="Pfam" id="PF08409">
    <property type="entry name" value="TMTC_DUF1736"/>
    <property type="match status" value="1"/>
</dbReference>
<comment type="similarity">
    <text evidence="5">Belongs to the TMTC family.</text>
</comment>
<comment type="catalytic activity">
    <reaction evidence="14">
        <text>a di-trans,poly-cis-dolichyl beta-D-mannosyl phosphate + L-threonyl-[protein] = 3-O-(alpha-D-mannosyl)-L-threonyl-[protein] + a di-trans,poly-cis-dolichyl phosphate + H(+)</text>
        <dbReference type="Rhea" id="RHEA:53396"/>
        <dbReference type="Rhea" id="RHEA-COMP:11060"/>
        <dbReference type="Rhea" id="RHEA-COMP:13547"/>
        <dbReference type="Rhea" id="RHEA-COMP:19498"/>
        <dbReference type="Rhea" id="RHEA-COMP:19501"/>
        <dbReference type="ChEBI" id="CHEBI:15378"/>
        <dbReference type="ChEBI" id="CHEBI:30013"/>
        <dbReference type="ChEBI" id="CHEBI:57683"/>
        <dbReference type="ChEBI" id="CHEBI:58211"/>
        <dbReference type="ChEBI" id="CHEBI:137323"/>
        <dbReference type="EC" id="2.4.1.109"/>
    </reaction>
</comment>
<evidence type="ECO:0000256" key="9">
    <source>
        <dbReference type="ARBA" id="ARBA00022737"/>
    </source>
</evidence>
<dbReference type="PANTHER" id="PTHR44809">
    <property type="match status" value="1"/>
</dbReference>
<evidence type="ECO:0000256" key="15">
    <source>
        <dbReference type="ARBA" id="ARBA00045102"/>
    </source>
</evidence>
<evidence type="ECO:0000256" key="11">
    <source>
        <dbReference type="ARBA" id="ARBA00022824"/>
    </source>
</evidence>
<comment type="function">
    <text evidence="1">Transfers mannosyl residues to the hydroxyl group of serine or threonine residues.</text>
</comment>
<dbReference type="GeneID" id="106457424"/>
<dbReference type="Gene3D" id="1.25.40.10">
    <property type="entry name" value="Tetratricopeptide repeat domain"/>
    <property type="match status" value="4"/>
</dbReference>
<feature type="transmembrane region" description="Helical" evidence="17">
    <location>
        <begin position="485"/>
        <end position="503"/>
    </location>
</feature>
<dbReference type="InterPro" id="IPR019734">
    <property type="entry name" value="TPR_rpt"/>
</dbReference>
<dbReference type="InterPro" id="IPR011990">
    <property type="entry name" value="TPR-like_helical_dom_sf"/>
</dbReference>
<feature type="repeat" description="TPR" evidence="16">
    <location>
        <begin position="626"/>
        <end position="659"/>
    </location>
</feature>
<sequence>MKSGKVGYSVCSVTTSTSSSMGRSGYWLEVSTHVVPVKKTRDASGKLGWNNRSKSSVPLQEKLRKLSKKIGTAYSCFRIRKSWKNIFNLYDPVLYVMVGMVAVMCYLNSLSGDFVHDDIVAITTNPDVLGHTSMAQLFFNDFWGKSMADPLSHKSYRPLTVLTFRWNMVLGGPTVEGFHLVNVILHGLVVCLLTYTCRTVLRWNTESSAVVGLLFAAHPVHTEAVSSIVGRAELLSALFFFISFLSFYKWKMKSRHNQSTYLLPTATLASAFLALLAKEQGITVIAVCLVYHVATSSIKSTSIRCIKERQGWLDQHTVFLLTGYLVLLGFRIWMLQGSLPRFSEQDNPAAFASSLLTRFLTKTYLVTFNACLILCPSNLSYDWQMGSIPLVETVWEKRNLISVLLFGGLGSILMYTRRTVKIGEMTVLSVALAILTLSFLPASNLLVTVGFVVAERTLYIPSAGLYILVTHGLQKLKDWSSKVTWIGRISAIFLLSVFIWWTLRRNAVWESRETLFKSGLESVPQNAKVHYNFANFQKDTGNIELAIKHYRIALSLWSDHASAHNNLGALLSDPAEAEHHFQAAISINPYHARAYFNLGNLYSKQDKKDKAEICLKQAIDIDPKFAEAFSALASLYASLGHVIEAEKLHLVALSISPENVDALNNYGVFIHSLGRENEAVQFYQRAVRIHPNHTVALLNAARTLRSLKFIDEAEKLYKRALEIDEDPQVMDNLGTLYMKSGRLVEAHELYKQLINKHENYLDGKVHYAQLLTQERSFNQAEILLLSVINSNATYREAYYQLAVLFIQTNRTSEGLENILRALRLCHVNEKSCAQFYVSHGDIMKDMEDLETAAQSYNLAIQLDPSIGHAHLNLGVVYHLQGWYLEALKHYQTAHRLDTQNPVVLENLEKLKKKLMKTSLLACDEENELCRTW</sequence>
<dbReference type="Pfam" id="PF13424">
    <property type="entry name" value="TPR_12"/>
    <property type="match status" value="1"/>
</dbReference>
<feature type="transmembrane region" description="Helical" evidence="17">
    <location>
        <begin position="282"/>
        <end position="298"/>
    </location>
</feature>
<dbReference type="SMART" id="SM00028">
    <property type="entry name" value="TPR"/>
    <property type="match status" value="10"/>
</dbReference>
<dbReference type="PROSITE" id="PS50293">
    <property type="entry name" value="TPR_REGION"/>
    <property type="match status" value="2"/>
</dbReference>
<feature type="transmembrane region" description="Helical" evidence="17">
    <location>
        <begin position="427"/>
        <end position="451"/>
    </location>
</feature>
<dbReference type="InterPro" id="IPR052943">
    <property type="entry name" value="TMTC_O-mannosyl-trnsfr"/>
</dbReference>
<evidence type="ECO:0000256" key="14">
    <source>
        <dbReference type="ARBA" id="ARBA00045085"/>
    </source>
</evidence>
<feature type="transmembrane region" description="Helical" evidence="17">
    <location>
        <begin position="87"/>
        <end position="109"/>
    </location>
</feature>
<keyword evidence="7" id="KW-0808">Transferase</keyword>
<evidence type="ECO:0000256" key="7">
    <source>
        <dbReference type="ARBA" id="ARBA00022679"/>
    </source>
</evidence>
<keyword evidence="10 16" id="KW-0802">TPR repeat</keyword>
<evidence type="ECO:0000256" key="6">
    <source>
        <dbReference type="ARBA" id="ARBA00012839"/>
    </source>
</evidence>
<proteinExistence type="inferred from homology"/>